<dbReference type="PANTHER" id="PTHR46182">
    <property type="entry name" value="FI19480P1"/>
    <property type="match status" value="1"/>
</dbReference>
<comment type="caution">
    <text evidence="5">The sequence shown here is derived from an EMBL/GenBank/DDBJ whole genome shotgun (WGS) entry which is preliminary data.</text>
</comment>
<keyword evidence="2" id="KW-0472">Membrane</keyword>
<gene>
    <name evidence="5" type="ORF">GCK32_006188</name>
</gene>
<keyword evidence="2" id="KW-0812">Transmembrane</keyword>
<dbReference type="EMBL" id="WIXE01021315">
    <property type="protein sequence ID" value="KAK5968495.1"/>
    <property type="molecule type" value="Genomic_DNA"/>
</dbReference>
<dbReference type="GO" id="GO:0031410">
    <property type="term" value="C:cytoplasmic vesicle"/>
    <property type="evidence" value="ECO:0007669"/>
    <property type="project" value="TreeGrafter"/>
</dbReference>
<proteinExistence type="predicted"/>
<keyword evidence="3" id="KW-0732">Signal</keyword>
<keyword evidence="6" id="KW-1185">Reference proteome</keyword>
<dbReference type="AlphaFoldDB" id="A0AAN8F0W3"/>
<dbReference type="Proteomes" id="UP001331761">
    <property type="component" value="Unassembled WGS sequence"/>
</dbReference>
<evidence type="ECO:0000256" key="3">
    <source>
        <dbReference type="SAM" id="SignalP"/>
    </source>
</evidence>
<dbReference type="SMART" id="SM00089">
    <property type="entry name" value="PKD"/>
    <property type="match status" value="4"/>
</dbReference>
<name>A0AAN8F0W3_TRICO</name>
<dbReference type="InterPro" id="IPR035986">
    <property type="entry name" value="PKD_dom_sf"/>
</dbReference>
<reference evidence="5 6" key="1">
    <citation type="submission" date="2019-10" db="EMBL/GenBank/DDBJ databases">
        <title>Assembly and Annotation for the nematode Trichostrongylus colubriformis.</title>
        <authorList>
            <person name="Martin J."/>
        </authorList>
    </citation>
    <scope>NUCLEOTIDE SEQUENCE [LARGE SCALE GENOMIC DNA]</scope>
    <source>
        <strain evidence="5">G859</strain>
        <tissue evidence="5">Whole worm</tissue>
    </source>
</reference>
<accession>A0AAN8F0W3</accession>
<feature type="chain" id="PRO_5042812262" evidence="3">
    <location>
        <begin position="24"/>
        <end position="856"/>
    </location>
</feature>
<evidence type="ECO:0000259" key="4">
    <source>
        <dbReference type="SMART" id="SM00089"/>
    </source>
</evidence>
<dbReference type="InterPro" id="IPR029865">
    <property type="entry name" value="KIAA0319-like"/>
</dbReference>
<dbReference type="GO" id="GO:0016020">
    <property type="term" value="C:membrane"/>
    <property type="evidence" value="ECO:0007669"/>
    <property type="project" value="TreeGrafter"/>
</dbReference>
<evidence type="ECO:0000256" key="2">
    <source>
        <dbReference type="SAM" id="Phobius"/>
    </source>
</evidence>
<dbReference type="InterPro" id="IPR013783">
    <property type="entry name" value="Ig-like_fold"/>
</dbReference>
<dbReference type="InterPro" id="IPR022409">
    <property type="entry name" value="PKD/Chitinase_dom"/>
</dbReference>
<sequence length="856" mass="94246">MSMASGVLALIIVLLFIATEARAQVEEELCDIETKSPCSIEEHEECRSQNPSDKIGVCKCIYGYHRAFNGAPCLPIEIASKETASISSNETKETSTSTAKSHLEFSLEGPSAVQLPQDSVKIRVKFPNADARRGNSYSYLWELLQGTGLAFASSYKRPVLELSQLKEGNLLFRVTVSNSTHSGQQRYALAVEAAKAPNKPPRAIIRPESPVHGVEGTRLTLDAEGSVDDDKIVAYKWTQDKGPSIPLGAMNTPILTLDNMVAGTYVFSVQVTDSGGLTSTASARVEIEAERDDPPKAHINECGSKEHTGSLTVRLPLNELNLCGNGSIDDKGIVSYNWFRVDKLSEKLSVDTAGSTTSILTLRNIQANERLGPYEFQLDVTDTKGQKDSTRISIFVNQAENFPPVADAGGNHTVTLPETAIVLDGNAKDDGSIVSYNWTQLEGPSRASLVNADKAKATASDLQEGVYRFLLTVVDEGGLTGNASAYISVERSKNEPPIARAPNVTVRLPTSVAVLNASSSSDDAGIVSFHWQPLDNVPASMIALDGTENAQIMFITGLVKGTHVYNLTVSDQQKSTDSILVHLTVIEGDEQLESVEILLKKSIEEWTYRLRRKLQDRIEASLAGSIEESDSVAVHFTRFEKLPQDGRLRAVFWAKSHSKQADQTMRHKRLMTLNAGVIVRAERAVSILRQETTMLSDFQISLIQTLYCKLNCSGHGKCNDATKQCECDSFWMGNIFAFAMAGFRNEDCAWSSVYFWMISSSLTVVFAACFLSRRRSYVWSRVSRRRFRKRKRYNPLRSESDDVEKEAYRLRNGPRLAPLPIPHSSDSIDSESDELLPVSGSNHSLQLRGHSSEKNT</sequence>
<dbReference type="CDD" id="cd00146">
    <property type="entry name" value="PKD"/>
    <property type="match status" value="2"/>
</dbReference>
<evidence type="ECO:0000256" key="1">
    <source>
        <dbReference type="SAM" id="MobiDB-lite"/>
    </source>
</evidence>
<feature type="domain" description="PKD/Chitinase" evidence="4">
    <location>
        <begin position="405"/>
        <end position="492"/>
    </location>
</feature>
<dbReference type="SUPFAM" id="SSF49299">
    <property type="entry name" value="PKD domain"/>
    <property type="match status" value="3"/>
</dbReference>
<feature type="transmembrane region" description="Helical" evidence="2">
    <location>
        <begin position="753"/>
        <end position="771"/>
    </location>
</feature>
<feature type="domain" description="PKD/Chitinase" evidence="4">
    <location>
        <begin position="304"/>
        <end position="399"/>
    </location>
</feature>
<feature type="region of interest" description="Disordered" evidence="1">
    <location>
        <begin position="814"/>
        <end position="856"/>
    </location>
</feature>
<dbReference type="PANTHER" id="PTHR46182:SF2">
    <property type="entry name" value="FI19480P1"/>
    <property type="match status" value="1"/>
</dbReference>
<dbReference type="Pfam" id="PF22352">
    <property type="entry name" value="K319L-like_PKD"/>
    <property type="match status" value="5"/>
</dbReference>
<feature type="domain" description="PKD/Chitinase" evidence="4">
    <location>
        <begin position="501"/>
        <end position="588"/>
    </location>
</feature>
<organism evidence="5 6">
    <name type="scientific">Trichostrongylus colubriformis</name>
    <name type="common">Black scour worm</name>
    <dbReference type="NCBI Taxonomy" id="6319"/>
    <lineage>
        <taxon>Eukaryota</taxon>
        <taxon>Metazoa</taxon>
        <taxon>Ecdysozoa</taxon>
        <taxon>Nematoda</taxon>
        <taxon>Chromadorea</taxon>
        <taxon>Rhabditida</taxon>
        <taxon>Rhabditina</taxon>
        <taxon>Rhabditomorpha</taxon>
        <taxon>Strongyloidea</taxon>
        <taxon>Trichostrongylidae</taxon>
        <taxon>Trichostrongylus</taxon>
    </lineage>
</organism>
<dbReference type="Gene3D" id="2.60.40.10">
    <property type="entry name" value="Immunoglobulins"/>
    <property type="match status" value="5"/>
</dbReference>
<dbReference type="GO" id="GO:0001764">
    <property type="term" value="P:neuron migration"/>
    <property type="evidence" value="ECO:0007669"/>
    <property type="project" value="TreeGrafter"/>
</dbReference>
<evidence type="ECO:0000313" key="5">
    <source>
        <dbReference type="EMBL" id="KAK5968495.1"/>
    </source>
</evidence>
<feature type="signal peptide" evidence="3">
    <location>
        <begin position="1"/>
        <end position="23"/>
    </location>
</feature>
<protein>
    <submittedName>
        <fullName evidence="5">Ig domain-containing protein</fullName>
    </submittedName>
</protein>
<evidence type="ECO:0000313" key="6">
    <source>
        <dbReference type="Proteomes" id="UP001331761"/>
    </source>
</evidence>
<feature type="domain" description="PKD/Chitinase" evidence="4">
    <location>
        <begin position="202"/>
        <end position="290"/>
    </location>
</feature>
<keyword evidence="2" id="KW-1133">Transmembrane helix</keyword>